<evidence type="ECO:0000256" key="4">
    <source>
        <dbReference type="ARBA" id="ARBA00023212"/>
    </source>
</evidence>
<keyword evidence="3" id="KW-0175">Coiled coil</keyword>
<feature type="region of interest" description="Disordered" evidence="10">
    <location>
        <begin position="334"/>
        <end position="355"/>
    </location>
</feature>
<sequence>MSNPLYNLRKAKKAPLPVYNALGSTAGRNIPYRNTSYTSDENKLLEEITGNLAAERLRDLHPDPHLPRIQDPVQDRSNSTSPRDHADTSDQGLMSLMMARLAQLEQKVQYHMKENSHKDKKIRILEDKVRILQKARDSTKPGRVQQLEKKCLLLQQQIHEMETFLADYGMIWVGEKSDDPLLDSDEEEDSEEEGMLTHGDVQKLWKPGSSLANDFQVDFDLIIHNIQDLNALAGEGVGQIHHTTDGARLKMPDSVPLTLYANGFVMFSGPFRPYTDKMTQICMKDFMDGYFPSELQDRYPDGVPFSVMDKRDIFFKDRLSQVFEGYGQLLGGETKPSRLVPSNLNKNTSKQNQNMESTPLEEISHLPGNKLTVEQFLQRLPASVIKDGKVIDVRSGVGNTLSGIQGPNKVTVVETVAVKDIQHTLEERKSASTRDLTTLRVKNEKGDHTYILKMKYTDTIGDLKSYLDKQRSRDAGPYQIASTFPMEIYSDMTLTLEQCSLVPNATLHLQAKKV</sequence>
<dbReference type="SUPFAM" id="SSF102848">
    <property type="entry name" value="NSFL1 (p97 ATPase) cofactor p47, SEP domain"/>
    <property type="match status" value="1"/>
</dbReference>
<feature type="domain" description="SEP" evidence="12">
    <location>
        <begin position="252"/>
        <end position="316"/>
    </location>
</feature>
<dbReference type="Proteomes" id="UP001208570">
    <property type="component" value="Unassembled WGS sequence"/>
</dbReference>
<dbReference type="SUPFAM" id="SSF54236">
    <property type="entry name" value="Ubiquitin-like"/>
    <property type="match status" value="1"/>
</dbReference>
<dbReference type="Gene3D" id="3.30.420.210">
    <property type="entry name" value="SEP domain"/>
    <property type="match status" value="1"/>
</dbReference>
<keyword evidence="2" id="KW-0963">Cytoplasm</keyword>
<evidence type="ECO:0000256" key="6">
    <source>
        <dbReference type="ARBA" id="ARBA00062345"/>
    </source>
</evidence>
<dbReference type="Pfam" id="PF08059">
    <property type="entry name" value="SEP"/>
    <property type="match status" value="1"/>
</dbReference>
<feature type="domain" description="Ubiquitin-like" evidence="11">
    <location>
        <begin position="437"/>
        <end position="514"/>
    </location>
</feature>
<evidence type="ECO:0000256" key="9">
    <source>
        <dbReference type="ARBA" id="ARBA00081109"/>
    </source>
</evidence>
<dbReference type="FunFam" id="3.30.420.210:FF:000003">
    <property type="entry name" value="UBX domain protein 11"/>
    <property type="match status" value="1"/>
</dbReference>
<organism evidence="13 14">
    <name type="scientific">Paralvinella palmiformis</name>
    <dbReference type="NCBI Taxonomy" id="53620"/>
    <lineage>
        <taxon>Eukaryota</taxon>
        <taxon>Metazoa</taxon>
        <taxon>Spiralia</taxon>
        <taxon>Lophotrochozoa</taxon>
        <taxon>Annelida</taxon>
        <taxon>Polychaeta</taxon>
        <taxon>Sedentaria</taxon>
        <taxon>Canalipalpata</taxon>
        <taxon>Terebellida</taxon>
        <taxon>Terebelliformia</taxon>
        <taxon>Alvinellidae</taxon>
        <taxon>Paralvinella</taxon>
    </lineage>
</organism>
<dbReference type="EMBL" id="JAODUP010000093">
    <property type="protein sequence ID" value="KAK2162718.1"/>
    <property type="molecule type" value="Genomic_DNA"/>
</dbReference>
<comment type="caution">
    <text evidence="13">The sequence shown here is derived from an EMBL/GenBank/DDBJ whole genome shotgun (WGS) entry which is preliminary data.</text>
</comment>
<dbReference type="PANTHER" id="PTHR23333">
    <property type="entry name" value="UBX DOMAIN CONTAINING PROTEIN"/>
    <property type="match status" value="1"/>
</dbReference>
<evidence type="ECO:0000313" key="13">
    <source>
        <dbReference type="EMBL" id="KAK2162718.1"/>
    </source>
</evidence>
<dbReference type="Pfam" id="PF00789">
    <property type="entry name" value="UBX"/>
    <property type="match status" value="1"/>
</dbReference>
<evidence type="ECO:0000256" key="2">
    <source>
        <dbReference type="ARBA" id="ARBA00022490"/>
    </source>
</evidence>
<dbReference type="GO" id="GO:0005856">
    <property type="term" value="C:cytoskeleton"/>
    <property type="evidence" value="ECO:0007669"/>
    <property type="project" value="UniProtKB-SubCell"/>
</dbReference>
<dbReference type="InterPro" id="IPR012989">
    <property type="entry name" value="SEP_domain"/>
</dbReference>
<keyword evidence="4" id="KW-0206">Cytoskeleton</keyword>
<dbReference type="PROSITE" id="PS50053">
    <property type="entry name" value="UBIQUITIN_2"/>
    <property type="match status" value="1"/>
</dbReference>
<dbReference type="PROSITE" id="PS51399">
    <property type="entry name" value="SEP"/>
    <property type="match status" value="1"/>
</dbReference>
<feature type="compositionally biased region" description="Polar residues" evidence="10">
    <location>
        <begin position="340"/>
        <end position="355"/>
    </location>
</feature>
<evidence type="ECO:0000256" key="10">
    <source>
        <dbReference type="SAM" id="MobiDB-lite"/>
    </source>
</evidence>
<dbReference type="InterPro" id="IPR029071">
    <property type="entry name" value="Ubiquitin-like_domsf"/>
</dbReference>
<evidence type="ECO:0000256" key="5">
    <source>
        <dbReference type="ARBA" id="ARBA00059434"/>
    </source>
</evidence>
<protein>
    <recommendedName>
        <fullName evidence="7">UBX domain-containing protein 11</fullName>
    </recommendedName>
    <alternativeName>
        <fullName evidence="9">Socius</fullName>
    </alternativeName>
    <alternativeName>
        <fullName evidence="8">UBX domain-containing protein 5</fullName>
    </alternativeName>
</protein>
<dbReference type="AlphaFoldDB" id="A0AAD9K248"/>
<reference evidence="13" key="1">
    <citation type="journal article" date="2023" name="Mol. Biol. Evol.">
        <title>Third-Generation Sequencing Reveals the Adaptive Role of the Epigenome in Three Deep-Sea Polychaetes.</title>
        <authorList>
            <person name="Perez M."/>
            <person name="Aroh O."/>
            <person name="Sun Y."/>
            <person name="Lan Y."/>
            <person name="Juniper S.K."/>
            <person name="Young C.R."/>
            <person name="Angers B."/>
            <person name="Qian P.Y."/>
        </authorList>
    </citation>
    <scope>NUCLEOTIDE SEQUENCE</scope>
    <source>
        <strain evidence="13">P08H-3</strain>
    </source>
</reference>
<gene>
    <name evidence="13" type="ORF">LSH36_93g07013</name>
</gene>
<dbReference type="GO" id="GO:0043161">
    <property type="term" value="P:proteasome-mediated ubiquitin-dependent protein catabolic process"/>
    <property type="evidence" value="ECO:0007669"/>
    <property type="project" value="TreeGrafter"/>
</dbReference>
<keyword evidence="14" id="KW-1185">Reference proteome</keyword>
<accession>A0AAD9K248</accession>
<dbReference type="InterPro" id="IPR001012">
    <property type="entry name" value="UBX_dom"/>
</dbReference>
<dbReference type="CDD" id="cd17077">
    <property type="entry name" value="UBX_UBXN11"/>
    <property type="match status" value="1"/>
</dbReference>
<evidence type="ECO:0000259" key="11">
    <source>
        <dbReference type="PROSITE" id="PS50053"/>
    </source>
</evidence>
<evidence type="ECO:0000256" key="1">
    <source>
        <dbReference type="ARBA" id="ARBA00004245"/>
    </source>
</evidence>
<dbReference type="Gene3D" id="3.10.20.90">
    <property type="entry name" value="Phosphatidylinositol 3-kinase Catalytic Subunit, Chain A, domain 1"/>
    <property type="match status" value="1"/>
</dbReference>
<evidence type="ECO:0000256" key="3">
    <source>
        <dbReference type="ARBA" id="ARBA00023054"/>
    </source>
</evidence>
<name>A0AAD9K248_9ANNE</name>
<comment type="subunit">
    <text evidence="6">Interacts with GNA12, GNA13, RND1, RND2 and RND3.</text>
</comment>
<evidence type="ECO:0000256" key="8">
    <source>
        <dbReference type="ARBA" id="ARBA00075811"/>
    </source>
</evidence>
<feature type="region of interest" description="Disordered" evidence="10">
    <location>
        <begin position="61"/>
        <end position="89"/>
    </location>
</feature>
<comment type="function">
    <text evidence="5">May be involved in the reorganization of actin cytoskeleton mediated by RND1, RND2 and RND3. Promotes RHOA activation mediated by GNA12 and GNA13.</text>
</comment>
<dbReference type="GO" id="GO:0043130">
    <property type="term" value="F:ubiquitin binding"/>
    <property type="evidence" value="ECO:0007669"/>
    <property type="project" value="TreeGrafter"/>
</dbReference>
<proteinExistence type="predicted"/>
<dbReference type="InterPro" id="IPR000626">
    <property type="entry name" value="Ubiquitin-like_dom"/>
</dbReference>
<evidence type="ECO:0000259" key="12">
    <source>
        <dbReference type="PROSITE" id="PS51399"/>
    </source>
</evidence>
<dbReference type="PANTHER" id="PTHR23333:SF4">
    <property type="entry name" value="UBX DOMAIN-CONTAINING PROTEIN 11"/>
    <property type="match status" value="1"/>
</dbReference>
<evidence type="ECO:0000256" key="7">
    <source>
        <dbReference type="ARBA" id="ARBA00073759"/>
    </source>
</evidence>
<evidence type="ECO:0000313" key="14">
    <source>
        <dbReference type="Proteomes" id="UP001208570"/>
    </source>
</evidence>
<dbReference type="InterPro" id="IPR036241">
    <property type="entry name" value="NSFL1C_SEP_dom_sf"/>
</dbReference>
<comment type="subcellular location">
    <subcellularLocation>
        <location evidence="1">Cytoplasm</location>
        <location evidence="1">Cytoskeleton</location>
    </subcellularLocation>
</comment>